<dbReference type="EMBL" id="AHCD03000044">
    <property type="protein sequence ID" value="KAF7782004.1"/>
    <property type="molecule type" value="Genomic_DNA"/>
</dbReference>
<comment type="caution">
    <text evidence="1">The sequence shown here is derived from an EMBL/GenBank/DDBJ whole genome shotgun (WGS) entry which is preliminary data.</text>
</comment>
<dbReference type="AlphaFoldDB" id="A0A8T0C2W4"/>
<name>A0A8T0C2W4_9GAMM</name>
<proteinExistence type="predicted"/>
<accession>A0A8T0C2W4</accession>
<evidence type="ECO:0000313" key="1">
    <source>
        <dbReference type="EMBL" id="KAF7782004.1"/>
    </source>
</evidence>
<dbReference type="PANTHER" id="PTHR35175:SF2">
    <property type="entry name" value="DUF1289 DOMAIN-CONTAINING PROTEIN"/>
    <property type="match status" value="1"/>
</dbReference>
<sequence length="68" mass="7718">MMSGNKEPSSTPEDAVQVPSPCIRHCCLDDNDICVGCYRTLNEIMNWQSSSNEQKKVVLQDCEKRKAR</sequence>
<evidence type="ECO:0008006" key="3">
    <source>
        <dbReference type="Google" id="ProtNLM"/>
    </source>
</evidence>
<dbReference type="PANTHER" id="PTHR35175">
    <property type="entry name" value="DUF1289 DOMAIN-CONTAINING PROTEIN"/>
    <property type="match status" value="1"/>
</dbReference>
<dbReference type="Proteomes" id="UP000016480">
    <property type="component" value="Unassembled WGS sequence"/>
</dbReference>
<gene>
    <name evidence="1" type="ORF">PRUB_b1399</name>
</gene>
<organism evidence="1 2">
    <name type="scientific">Pseudoalteromonas rubra</name>
    <dbReference type="NCBI Taxonomy" id="43658"/>
    <lineage>
        <taxon>Bacteria</taxon>
        <taxon>Pseudomonadati</taxon>
        <taxon>Pseudomonadota</taxon>
        <taxon>Gammaproteobacteria</taxon>
        <taxon>Alteromonadales</taxon>
        <taxon>Pseudoalteromonadaceae</taxon>
        <taxon>Pseudoalteromonas</taxon>
    </lineage>
</organism>
<dbReference type="Pfam" id="PF06945">
    <property type="entry name" value="DUF1289"/>
    <property type="match status" value="1"/>
</dbReference>
<protein>
    <recommendedName>
        <fullName evidence="3">DUF1289 domain-containing protein</fullName>
    </recommendedName>
</protein>
<reference evidence="1 2" key="1">
    <citation type="journal article" date="2012" name="J. Bacteriol.">
        <title>Genome sequence of the cycloprodigiosin-producing bacterial strain Pseudoalteromonas rubra ATCC 29570(T).</title>
        <authorList>
            <person name="Xie B.B."/>
            <person name="Shu Y.L."/>
            <person name="Qin Q.L."/>
            <person name="Rong J.C."/>
            <person name="Zhang X.Y."/>
            <person name="Chen X.L."/>
            <person name="Zhou B.C."/>
            <person name="Zhang Y.Z."/>
        </authorList>
    </citation>
    <scope>NUCLEOTIDE SEQUENCE [LARGE SCALE GENOMIC DNA]</scope>
    <source>
        <strain evidence="1 2">DSM 6842</strain>
    </source>
</reference>
<dbReference type="InterPro" id="IPR010710">
    <property type="entry name" value="DUF1289"/>
</dbReference>
<evidence type="ECO:0000313" key="2">
    <source>
        <dbReference type="Proteomes" id="UP000016480"/>
    </source>
</evidence>